<dbReference type="AlphaFoldDB" id="A0A017HIH2"/>
<organism evidence="1 2">
    <name type="scientific">Rubellimicrobium mesophilum DSM 19309</name>
    <dbReference type="NCBI Taxonomy" id="442562"/>
    <lineage>
        <taxon>Bacteria</taxon>
        <taxon>Pseudomonadati</taxon>
        <taxon>Pseudomonadota</taxon>
        <taxon>Alphaproteobacteria</taxon>
        <taxon>Rhodobacterales</taxon>
        <taxon>Roseobacteraceae</taxon>
        <taxon>Rubellimicrobium</taxon>
    </lineage>
</organism>
<dbReference type="HOGENOM" id="CLU_187790_0_0_5"/>
<dbReference type="STRING" id="442562.Rumeso_04314"/>
<accession>A0A017HIH2</accession>
<protein>
    <submittedName>
        <fullName evidence="1">Uncharacterized protein</fullName>
    </submittedName>
</protein>
<evidence type="ECO:0000313" key="2">
    <source>
        <dbReference type="Proteomes" id="UP000019666"/>
    </source>
</evidence>
<dbReference type="Proteomes" id="UP000019666">
    <property type="component" value="Unassembled WGS sequence"/>
</dbReference>
<keyword evidence="2" id="KW-1185">Reference proteome</keyword>
<sequence length="66" mass="7416">MIELAFVVCLSAAPTSCEDKALQFSDITLMACNFGAQPQLAKWVDEHPGWQIRRWTCHPIEPGQDI</sequence>
<proteinExistence type="predicted"/>
<name>A0A017HIH2_9RHOB</name>
<reference evidence="1 2" key="1">
    <citation type="submission" date="2013-02" db="EMBL/GenBank/DDBJ databases">
        <authorList>
            <person name="Fiebig A."/>
            <person name="Goeker M."/>
            <person name="Klenk H.-P.P."/>
        </authorList>
    </citation>
    <scope>NUCLEOTIDE SEQUENCE [LARGE SCALE GENOMIC DNA]</scope>
    <source>
        <strain evidence="1 2">DSM 19309</strain>
    </source>
</reference>
<dbReference type="RefSeq" id="WP_037281483.1">
    <property type="nucleotide sequence ID" value="NZ_KK088589.1"/>
</dbReference>
<comment type="caution">
    <text evidence="1">The sequence shown here is derived from an EMBL/GenBank/DDBJ whole genome shotgun (WGS) entry which is preliminary data.</text>
</comment>
<dbReference type="OrthoDB" id="7363897at2"/>
<gene>
    <name evidence="1" type="ORF">Rumeso_04314</name>
</gene>
<dbReference type="EMBL" id="AOSK01000121">
    <property type="protein sequence ID" value="EYD74115.1"/>
    <property type="molecule type" value="Genomic_DNA"/>
</dbReference>
<evidence type="ECO:0000313" key="1">
    <source>
        <dbReference type="EMBL" id="EYD74115.1"/>
    </source>
</evidence>